<name>A0A1X3CKH7_9NEIS</name>
<evidence type="ECO:0000256" key="4">
    <source>
        <dbReference type="ARBA" id="ARBA00023136"/>
    </source>
</evidence>
<keyword evidence="3 5" id="KW-1133">Transmembrane helix</keyword>
<comment type="subcellular location">
    <subcellularLocation>
        <location evidence="1">Membrane</location>
        <topology evidence="1">Multi-pass membrane protein</topology>
    </subcellularLocation>
</comment>
<reference evidence="6 7" key="1">
    <citation type="submission" date="2018-12" db="EMBL/GenBank/DDBJ databases">
        <authorList>
            <consortium name="Pathogen Informatics"/>
        </authorList>
    </citation>
    <scope>NUCLEOTIDE SEQUENCE [LARGE SCALE GENOMIC DNA]</scope>
    <source>
        <strain evidence="6 7">NCTC12227</strain>
    </source>
</reference>
<dbReference type="AlphaFoldDB" id="A0A1X3CKH7"/>
<dbReference type="KEGG" id="nani:NCTC12227_02132"/>
<proteinExistence type="predicted"/>
<dbReference type="GO" id="GO:0016020">
    <property type="term" value="C:membrane"/>
    <property type="evidence" value="ECO:0007669"/>
    <property type="project" value="UniProtKB-SubCell"/>
</dbReference>
<evidence type="ECO:0000256" key="3">
    <source>
        <dbReference type="ARBA" id="ARBA00022989"/>
    </source>
</evidence>
<dbReference type="PANTHER" id="PTHR43847:SF1">
    <property type="entry name" value="BLL3993 PROTEIN"/>
    <property type="match status" value="1"/>
</dbReference>
<dbReference type="OrthoDB" id="5363370at2"/>
<dbReference type="RefSeq" id="WP_085390087.1">
    <property type="nucleotide sequence ID" value="NZ_LR134440.1"/>
</dbReference>
<feature type="transmembrane region" description="Helical" evidence="5">
    <location>
        <begin position="67"/>
        <end position="87"/>
    </location>
</feature>
<dbReference type="Pfam" id="PF04140">
    <property type="entry name" value="ICMT"/>
    <property type="match status" value="1"/>
</dbReference>
<keyword evidence="7" id="KW-1185">Reference proteome</keyword>
<feature type="transmembrane region" description="Helical" evidence="5">
    <location>
        <begin position="128"/>
        <end position="154"/>
    </location>
</feature>
<evidence type="ECO:0000313" key="7">
    <source>
        <dbReference type="Proteomes" id="UP000268229"/>
    </source>
</evidence>
<dbReference type="Gene3D" id="1.20.120.1630">
    <property type="match status" value="1"/>
</dbReference>
<dbReference type="EMBL" id="LR134516">
    <property type="protein sequence ID" value="VEJ22343.1"/>
    <property type="molecule type" value="Genomic_DNA"/>
</dbReference>
<accession>A0A1X3CKH7</accession>
<dbReference type="GO" id="GO:0004671">
    <property type="term" value="F:protein C-terminal S-isoprenylcysteine carboxyl O-methyltransferase activity"/>
    <property type="evidence" value="ECO:0007669"/>
    <property type="project" value="InterPro"/>
</dbReference>
<dbReference type="Proteomes" id="UP000268229">
    <property type="component" value="Chromosome"/>
</dbReference>
<gene>
    <name evidence="6" type="ORF">NCTC12227_02132</name>
</gene>
<evidence type="ECO:0000256" key="2">
    <source>
        <dbReference type="ARBA" id="ARBA00022692"/>
    </source>
</evidence>
<evidence type="ECO:0000256" key="5">
    <source>
        <dbReference type="SAM" id="Phobius"/>
    </source>
</evidence>
<dbReference type="STRING" id="326522.BWD08_05200"/>
<sequence>MITAIFIIFFSIRLVSLSISIRNEKRLIAAGAKQFGEKNSKLLAAAHIAYYFAALAESHIRGVQFDVVSTVGTTVTAFALVMLFYVIRALGEIWTLKIYIHPQHKINRSWLFRHVRHPNYFLNIIPELIGIGLLCHAWTTMAIGLPVYLVILAIRIRQEHEAMRHLW</sequence>
<evidence type="ECO:0000313" key="6">
    <source>
        <dbReference type="EMBL" id="VEJ22343.1"/>
    </source>
</evidence>
<dbReference type="InterPro" id="IPR007269">
    <property type="entry name" value="ICMT_MeTrfase"/>
</dbReference>
<protein>
    <submittedName>
        <fullName evidence="6">Integral membrane protein</fullName>
    </submittedName>
</protein>
<dbReference type="InterPro" id="IPR052527">
    <property type="entry name" value="Metal_cation-efflux_comp"/>
</dbReference>
<organism evidence="6 7">
    <name type="scientific">Neisseria animaloris</name>
    <dbReference type="NCBI Taxonomy" id="326522"/>
    <lineage>
        <taxon>Bacteria</taxon>
        <taxon>Pseudomonadati</taxon>
        <taxon>Pseudomonadota</taxon>
        <taxon>Betaproteobacteria</taxon>
        <taxon>Neisseriales</taxon>
        <taxon>Neisseriaceae</taxon>
        <taxon>Neisseria</taxon>
    </lineage>
</organism>
<keyword evidence="4 5" id="KW-0472">Membrane</keyword>
<dbReference type="PANTHER" id="PTHR43847">
    <property type="entry name" value="BLL3993 PROTEIN"/>
    <property type="match status" value="1"/>
</dbReference>
<evidence type="ECO:0000256" key="1">
    <source>
        <dbReference type="ARBA" id="ARBA00004141"/>
    </source>
</evidence>
<keyword evidence="2 5" id="KW-0812">Transmembrane</keyword>